<dbReference type="EMBL" id="PJEX01000046">
    <property type="protein sequence ID" value="TKW57283.1"/>
    <property type="molecule type" value="Genomic_DNA"/>
</dbReference>
<dbReference type="Proteomes" id="UP000310108">
    <property type="component" value="Unassembled WGS sequence"/>
</dbReference>
<reference evidence="1 2" key="1">
    <citation type="journal article" date="2019" name="PLoS ONE">
        <title>Comparative genome analysis indicates high evolutionary potential of pathogenicity genes in Colletotrichum tanaceti.</title>
        <authorList>
            <person name="Lelwala R.V."/>
            <person name="Korhonen P.K."/>
            <person name="Young N.D."/>
            <person name="Scott J.B."/>
            <person name="Ades P.A."/>
            <person name="Gasser R.B."/>
            <person name="Taylor P.W.J."/>
        </authorList>
    </citation>
    <scope>NUCLEOTIDE SEQUENCE [LARGE SCALE GENOMIC DNA]</scope>
    <source>
        <strain evidence="1">BRIP57314</strain>
    </source>
</reference>
<dbReference type="STRING" id="1306861.A0A4U6XNF3"/>
<dbReference type="OrthoDB" id="6222486at2759"/>
<dbReference type="AlphaFoldDB" id="A0A4U6XNF3"/>
<evidence type="ECO:0000313" key="2">
    <source>
        <dbReference type="Proteomes" id="UP000310108"/>
    </source>
</evidence>
<accession>A0A4U6XNF3</accession>
<organism evidence="1 2">
    <name type="scientific">Colletotrichum tanaceti</name>
    <dbReference type="NCBI Taxonomy" id="1306861"/>
    <lineage>
        <taxon>Eukaryota</taxon>
        <taxon>Fungi</taxon>
        <taxon>Dikarya</taxon>
        <taxon>Ascomycota</taxon>
        <taxon>Pezizomycotina</taxon>
        <taxon>Sordariomycetes</taxon>
        <taxon>Hypocreomycetidae</taxon>
        <taxon>Glomerellales</taxon>
        <taxon>Glomerellaceae</taxon>
        <taxon>Colletotrichum</taxon>
        <taxon>Colletotrichum destructivum species complex</taxon>
    </lineage>
</organism>
<proteinExistence type="predicted"/>
<dbReference type="Gene3D" id="2.40.128.680">
    <property type="match status" value="1"/>
</dbReference>
<protein>
    <submittedName>
        <fullName evidence="1">Uncharacterized protein</fullName>
    </submittedName>
</protein>
<dbReference type="InterPro" id="IPR013924">
    <property type="entry name" value="RNase_H2_suC"/>
</dbReference>
<dbReference type="Pfam" id="PF08615">
    <property type="entry name" value="RNase_H2_suC"/>
    <property type="match status" value="1"/>
</dbReference>
<name>A0A4U6XNF3_9PEZI</name>
<gene>
    <name evidence="1" type="ORF">CTA1_2171</name>
</gene>
<comment type="caution">
    <text evidence="1">The sequence shown here is derived from an EMBL/GenBank/DDBJ whole genome shotgun (WGS) entry which is preliminary data.</text>
</comment>
<keyword evidence="2" id="KW-1185">Reference proteome</keyword>
<dbReference type="PANTHER" id="PTHR47204:SF1">
    <property type="entry name" value="RIBONUCLEASE H2 SUBUNIT C"/>
    <property type="match status" value="1"/>
</dbReference>
<dbReference type="PANTHER" id="PTHR47204">
    <property type="entry name" value="OS02G0168900 PROTEIN"/>
    <property type="match status" value="1"/>
</dbReference>
<sequence length="213" mass="23654">MSVSQANLIDRYTILSQILIQWSIGFALLGNGGRVLVPNRSRIDQQIGTIAKYTRQPEMSKEILSIQSNDSERTKKAVANLLPCRIHHDGPVGNANSFWNPVQSEDGKPVAYFRGRKLHGTTVKLPEQYRGLLIEKSDKVETRQLEGEAEEAQGDLVELGTMDVKAEFDEMVIWGHESSADSASDPYVRSIEEWLAAAESIHSYPSPETKTGA</sequence>
<dbReference type="GO" id="GO:0032299">
    <property type="term" value="C:ribonuclease H2 complex"/>
    <property type="evidence" value="ECO:0007669"/>
    <property type="project" value="InterPro"/>
</dbReference>
<dbReference type="CDD" id="cd09271">
    <property type="entry name" value="RNase_H2-C"/>
    <property type="match status" value="1"/>
</dbReference>
<evidence type="ECO:0000313" key="1">
    <source>
        <dbReference type="EMBL" id="TKW57283.1"/>
    </source>
</evidence>
<dbReference type="GO" id="GO:0006401">
    <property type="term" value="P:RNA catabolic process"/>
    <property type="evidence" value="ECO:0007669"/>
    <property type="project" value="InterPro"/>
</dbReference>